<dbReference type="SUPFAM" id="SSF49493">
    <property type="entry name" value="HSP40/DnaJ peptide-binding domain"/>
    <property type="match status" value="2"/>
</dbReference>
<dbReference type="PANTHER" id="PTHR24078:SF574">
    <property type="entry name" value="CHAPERONE DNAJ C-TERMINAL DOMAIN-CONTAINING PROTEIN"/>
    <property type="match status" value="1"/>
</dbReference>
<dbReference type="GO" id="GO:0051087">
    <property type="term" value="F:protein-folding chaperone binding"/>
    <property type="evidence" value="ECO:0007669"/>
    <property type="project" value="TreeGrafter"/>
</dbReference>
<organism evidence="4 5">
    <name type="scientific">Nyssa sinensis</name>
    <dbReference type="NCBI Taxonomy" id="561372"/>
    <lineage>
        <taxon>Eukaryota</taxon>
        <taxon>Viridiplantae</taxon>
        <taxon>Streptophyta</taxon>
        <taxon>Embryophyta</taxon>
        <taxon>Tracheophyta</taxon>
        <taxon>Spermatophyta</taxon>
        <taxon>Magnoliopsida</taxon>
        <taxon>eudicotyledons</taxon>
        <taxon>Gunneridae</taxon>
        <taxon>Pentapetalae</taxon>
        <taxon>asterids</taxon>
        <taxon>Cornales</taxon>
        <taxon>Nyssaceae</taxon>
        <taxon>Nyssa</taxon>
    </lineage>
</organism>
<keyword evidence="5" id="KW-1185">Reference proteome</keyword>
<dbReference type="AlphaFoldDB" id="A0A5J5BXR2"/>
<sequence length="373" mass="40724">MAEHSRSPSQELLNILGIGGLCKAYKSLVSKCHPDKNSSPNKNEAGDKVKSNHKAQNIDEASKRVKNKNQEEKIRNGKHENGDGMKGHDPTSPQGFLRHQSIDGYTTTIPSPLSRSVSPSPLSRSGSIFSRSASQRSQSPAPTTAAPNLLKSMSRRSSTEVAVPASLSRSATTTSKRSSTPIMYSNSTGPMKPPTMEKKLECTLEEMCFGCIKKIKITRDAITNTGLIVQEEETLTIKVKPGWTKGIKITFEGMGNETPGTYPADVTFVVSEKQHPLFRREGDDLELAIEIPLLKALTGCTLSIPLLGGENMSLTLDNIIYPGFEKIIAGQGMPQPKEQGKRGNLIIKFLVEFPTELTDEQRSDVFSILQDTP</sequence>
<dbReference type="CDD" id="cd10747">
    <property type="entry name" value="DnaJ_C"/>
    <property type="match status" value="1"/>
</dbReference>
<feature type="compositionally biased region" description="Low complexity" evidence="2">
    <location>
        <begin position="165"/>
        <end position="180"/>
    </location>
</feature>
<evidence type="ECO:0000256" key="2">
    <source>
        <dbReference type="SAM" id="MobiDB-lite"/>
    </source>
</evidence>
<dbReference type="PANTHER" id="PTHR24078">
    <property type="entry name" value="DNAJ HOMOLOG SUBFAMILY C MEMBER"/>
    <property type="match status" value="1"/>
</dbReference>
<proteinExistence type="predicted"/>
<feature type="compositionally biased region" description="Basic and acidic residues" evidence="2">
    <location>
        <begin position="44"/>
        <end position="89"/>
    </location>
</feature>
<feature type="region of interest" description="Disordered" evidence="2">
    <location>
        <begin position="31"/>
        <end position="192"/>
    </location>
</feature>
<dbReference type="Gene3D" id="2.60.260.20">
    <property type="entry name" value="Urease metallochaperone UreE, N-terminal domain"/>
    <property type="match status" value="2"/>
</dbReference>
<dbReference type="InterPro" id="IPR002939">
    <property type="entry name" value="DnaJ_C"/>
</dbReference>
<evidence type="ECO:0000259" key="3">
    <source>
        <dbReference type="Pfam" id="PF01556"/>
    </source>
</evidence>
<dbReference type="Pfam" id="PF01556">
    <property type="entry name" value="DnaJ_C"/>
    <property type="match status" value="1"/>
</dbReference>
<dbReference type="Gene3D" id="1.10.287.110">
    <property type="entry name" value="DnaJ domain"/>
    <property type="match status" value="1"/>
</dbReference>
<dbReference type="EMBL" id="CM018032">
    <property type="protein sequence ID" value="KAA8546422.1"/>
    <property type="molecule type" value="Genomic_DNA"/>
</dbReference>
<keyword evidence="1" id="KW-0143">Chaperone</keyword>
<accession>A0A5J5BXR2</accession>
<dbReference type="FunFam" id="2.60.260.20:FF:000015">
    <property type="entry name" value="Heat shock protein 40"/>
    <property type="match status" value="1"/>
</dbReference>
<dbReference type="InterPro" id="IPR008971">
    <property type="entry name" value="HSP40/DnaJ_pept-bd"/>
</dbReference>
<reference evidence="4 5" key="1">
    <citation type="submission" date="2019-09" db="EMBL/GenBank/DDBJ databases">
        <title>A chromosome-level genome assembly of the Chinese tupelo Nyssa sinensis.</title>
        <authorList>
            <person name="Yang X."/>
            <person name="Kang M."/>
            <person name="Yang Y."/>
            <person name="Xiong H."/>
            <person name="Wang M."/>
            <person name="Zhang Z."/>
            <person name="Wang Z."/>
            <person name="Wu H."/>
            <person name="Ma T."/>
            <person name="Liu J."/>
            <person name="Xi Z."/>
        </authorList>
    </citation>
    <scope>NUCLEOTIDE SEQUENCE [LARGE SCALE GENOMIC DNA]</scope>
    <source>
        <strain evidence="4">J267</strain>
        <tissue evidence="4">Leaf</tissue>
    </source>
</reference>
<dbReference type="OrthoDB" id="550424at2759"/>
<name>A0A5J5BXR2_9ASTE</name>
<dbReference type="Proteomes" id="UP000325577">
    <property type="component" value="Linkage Group LG1"/>
</dbReference>
<protein>
    <recommendedName>
        <fullName evidence="3">Chaperone DnaJ C-terminal domain-containing protein</fullName>
    </recommendedName>
</protein>
<evidence type="ECO:0000256" key="1">
    <source>
        <dbReference type="ARBA" id="ARBA00023186"/>
    </source>
</evidence>
<dbReference type="GO" id="GO:0051082">
    <property type="term" value="F:unfolded protein binding"/>
    <property type="evidence" value="ECO:0007669"/>
    <property type="project" value="InterPro"/>
</dbReference>
<evidence type="ECO:0000313" key="5">
    <source>
        <dbReference type="Proteomes" id="UP000325577"/>
    </source>
</evidence>
<dbReference type="GO" id="GO:0006457">
    <property type="term" value="P:protein folding"/>
    <property type="evidence" value="ECO:0007669"/>
    <property type="project" value="InterPro"/>
</dbReference>
<dbReference type="GO" id="GO:0005829">
    <property type="term" value="C:cytosol"/>
    <property type="evidence" value="ECO:0007669"/>
    <property type="project" value="TreeGrafter"/>
</dbReference>
<dbReference type="InterPro" id="IPR051339">
    <property type="entry name" value="DnaJ_subfamily_B"/>
</dbReference>
<dbReference type="FunFam" id="2.60.260.20:FF:000006">
    <property type="entry name" value="DnaJ subfamily B member 13"/>
    <property type="match status" value="1"/>
</dbReference>
<gene>
    <name evidence="4" type="ORF">F0562_002839</name>
</gene>
<evidence type="ECO:0000313" key="4">
    <source>
        <dbReference type="EMBL" id="KAA8546422.1"/>
    </source>
</evidence>
<dbReference type="SUPFAM" id="SSF46565">
    <property type="entry name" value="Chaperone J-domain"/>
    <property type="match status" value="1"/>
</dbReference>
<feature type="compositionally biased region" description="Low complexity" evidence="2">
    <location>
        <begin position="109"/>
        <end position="142"/>
    </location>
</feature>
<dbReference type="InterPro" id="IPR036869">
    <property type="entry name" value="J_dom_sf"/>
</dbReference>
<feature type="domain" description="Chaperone DnaJ C-terminal" evidence="3">
    <location>
        <begin position="197"/>
        <end position="354"/>
    </location>
</feature>